<proteinExistence type="predicted"/>
<dbReference type="InterPro" id="IPR050563">
    <property type="entry name" value="4-hydroxybenzoyl-CoA_TE"/>
</dbReference>
<comment type="caution">
    <text evidence="1">The sequence shown here is derived from an EMBL/GenBank/DDBJ whole genome shotgun (WGS) entry which is preliminary data.</text>
</comment>
<dbReference type="CDD" id="cd00586">
    <property type="entry name" value="4HBT"/>
    <property type="match status" value="1"/>
</dbReference>
<evidence type="ECO:0000313" key="1">
    <source>
        <dbReference type="EMBL" id="GAA0619240.1"/>
    </source>
</evidence>
<dbReference type="InterPro" id="IPR029069">
    <property type="entry name" value="HotDog_dom_sf"/>
</dbReference>
<keyword evidence="2" id="KW-1185">Reference proteome</keyword>
<dbReference type="Gene3D" id="3.10.129.10">
    <property type="entry name" value="Hotdog Thioesterase"/>
    <property type="match status" value="1"/>
</dbReference>
<accession>A0ABN1GTP0</accession>
<gene>
    <name evidence="1" type="ORF">GCM10009547_22090</name>
</gene>
<dbReference type="PANTHER" id="PTHR31793">
    <property type="entry name" value="4-HYDROXYBENZOYL-COA THIOESTERASE FAMILY MEMBER"/>
    <property type="match status" value="1"/>
</dbReference>
<dbReference type="Pfam" id="PF13279">
    <property type="entry name" value="4HBT_2"/>
    <property type="match status" value="1"/>
</dbReference>
<dbReference type="EMBL" id="BAAAHE010000016">
    <property type="protein sequence ID" value="GAA0619240.1"/>
    <property type="molecule type" value="Genomic_DNA"/>
</dbReference>
<organism evidence="1 2">
    <name type="scientific">Sporichthya brevicatena</name>
    <dbReference type="NCBI Taxonomy" id="171442"/>
    <lineage>
        <taxon>Bacteria</taxon>
        <taxon>Bacillati</taxon>
        <taxon>Actinomycetota</taxon>
        <taxon>Actinomycetes</taxon>
        <taxon>Sporichthyales</taxon>
        <taxon>Sporichthyaceae</taxon>
        <taxon>Sporichthya</taxon>
    </lineage>
</organism>
<name>A0ABN1GTP0_9ACTN</name>
<dbReference type="PANTHER" id="PTHR31793:SF24">
    <property type="entry name" value="LONG-CHAIN ACYL-COA THIOESTERASE FADM"/>
    <property type="match status" value="1"/>
</dbReference>
<protein>
    <submittedName>
        <fullName evidence="1">Acyl-CoA thioesterase</fullName>
    </submittedName>
</protein>
<reference evidence="1 2" key="1">
    <citation type="journal article" date="2019" name="Int. J. Syst. Evol. Microbiol.">
        <title>The Global Catalogue of Microorganisms (GCM) 10K type strain sequencing project: providing services to taxonomists for standard genome sequencing and annotation.</title>
        <authorList>
            <consortium name="The Broad Institute Genomics Platform"/>
            <consortium name="The Broad Institute Genome Sequencing Center for Infectious Disease"/>
            <person name="Wu L."/>
            <person name="Ma J."/>
        </authorList>
    </citation>
    <scope>NUCLEOTIDE SEQUENCE [LARGE SCALE GENOMIC DNA]</scope>
    <source>
        <strain evidence="1 2">JCM 10671</strain>
    </source>
</reference>
<dbReference type="RefSeq" id="WP_344604617.1">
    <property type="nucleotide sequence ID" value="NZ_BAAAHE010000016.1"/>
</dbReference>
<dbReference type="Proteomes" id="UP001500957">
    <property type="component" value="Unassembled WGS sequence"/>
</dbReference>
<evidence type="ECO:0000313" key="2">
    <source>
        <dbReference type="Proteomes" id="UP001500957"/>
    </source>
</evidence>
<dbReference type="SUPFAM" id="SSF54637">
    <property type="entry name" value="Thioesterase/thiol ester dehydrase-isomerase"/>
    <property type="match status" value="1"/>
</dbReference>
<sequence>MPAHLVTVQIRWVDMDAYRHVNNTLYFRYCEQARIQMLGFEGSAEAEQRARTPDPEALPTDGFVLLSVDMEFKRPVVYRDARAVDVQSWVTRIGSSSFDVAHRIVPVGEHGPDAKPFAACTSVMVAVDREAQRSRPLRPREIEMLQSYEDAALPVPQPGGRRGPQ</sequence>